<dbReference type="EMBL" id="VATY01000003">
    <property type="protein sequence ID" value="TMM56246.1"/>
    <property type="molecule type" value="Genomic_DNA"/>
</dbReference>
<sequence>MRNKTPFLYAFWFALGMVVSNAQEIEVPDVPEEVRVLPNTFKENYTGKAYDYVETTSSLARFRSWLGDLFSSWFRIESESAGNIISVFYYLFWILVILLVIYLIVKVVLNKEIRWIFKRNKEETQNLNFDIGENIREVDFNSLISEAVSNADYRSAIRYYYLFLLKKLDQFEVIDYDAQKTTFDYQLEVEGSKYAPGFSKATYYYTYIWYGEFSIDEGEYKQTSSVYNELLKQFKG</sequence>
<feature type="signal peptide" evidence="2">
    <location>
        <begin position="1"/>
        <end position="22"/>
    </location>
</feature>
<dbReference type="Proteomes" id="UP000310314">
    <property type="component" value="Unassembled WGS sequence"/>
</dbReference>
<keyword evidence="1" id="KW-1133">Transmembrane helix</keyword>
<keyword evidence="2" id="KW-0732">Signal</keyword>
<organism evidence="3 4">
    <name type="scientific">Maribacter algarum</name>
    <name type="common">ex Zhang et al. 2020</name>
    <dbReference type="NCBI Taxonomy" id="2578118"/>
    <lineage>
        <taxon>Bacteria</taxon>
        <taxon>Pseudomonadati</taxon>
        <taxon>Bacteroidota</taxon>
        <taxon>Flavobacteriia</taxon>
        <taxon>Flavobacteriales</taxon>
        <taxon>Flavobacteriaceae</taxon>
        <taxon>Maribacter</taxon>
    </lineage>
</organism>
<feature type="chain" id="PRO_5024426536" description="DUF4129 domain-containing protein" evidence="2">
    <location>
        <begin position="23"/>
        <end position="236"/>
    </location>
</feature>
<accession>A0A5S3PP91</accession>
<feature type="transmembrane region" description="Helical" evidence="1">
    <location>
        <begin position="87"/>
        <end position="109"/>
    </location>
</feature>
<evidence type="ECO:0000256" key="2">
    <source>
        <dbReference type="SAM" id="SignalP"/>
    </source>
</evidence>
<gene>
    <name evidence="3" type="ORF">FEE95_16645</name>
</gene>
<evidence type="ECO:0000313" key="3">
    <source>
        <dbReference type="EMBL" id="TMM56246.1"/>
    </source>
</evidence>
<comment type="caution">
    <text evidence="3">The sequence shown here is derived from an EMBL/GenBank/DDBJ whole genome shotgun (WGS) entry which is preliminary data.</text>
</comment>
<proteinExistence type="predicted"/>
<dbReference type="AlphaFoldDB" id="A0A5S3PP91"/>
<keyword evidence="1" id="KW-0812">Transmembrane</keyword>
<protein>
    <recommendedName>
        <fullName evidence="5">DUF4129 domain-containing protein</fullName>
    </recommendedName>
</protein>
<evidence type="ECO:0000313" key="4">
    <source>
        <dbReference type="Proteomes" id="UP000310314"/>
    </source>
</evidence>
<reference evidence="3 4" key="1">
    <citation type="submission" date="2019-05" db="EMBL/GenBank/DDBJ databases">
        <authorList>
            <person name="Zhang J.-Y."/>
            <person name="Feg X."/>
            <person name="Du Z.-J."/>
        </authorList>
    </citation>
    <scope>NUCLEOTIDE SEQUENCE [LARGE SCALE GENOMIC DNA]</scope>
    <source>
        <strain evidence="3 4">RZ26</strain>
    </source>
</reference>
<name>A0A5S3PP91_9FLAO</name>
<dbReference type="RefSeq" id="WP_138659113.1">
    <property type="nucleotide sequence ID" value="NZ_VATY01000003.1"/>
</dbReference>
<dbReference type="OrthoDB" id="5491447at2"/>
<evidence type="ECO:0008006" key="5">
    <source>
        <dbReference type="Google" id="ProtNLM"/>
    </source>
</evidence>
<keyword evidence="4" id="KW-1185">Reference proteome</keyword>
<keyword evidence="1" id="KW-0472">Membrane</keyword>
<evidence type="ECO:0000256" key="1">
    <source>
        <dbReference type="SAM" id="Phobius"/>
    </source>
</evidence>